<evidence type="ECO:0000256" key="4">
    <source>
        <dbReference type="ARBA" id="ARBA00022490"/>
    </source>
</evidence>
<evidence type="ECO:0000313" key="12">
    <source>
        <dbReference type="EMBL" id="OGI51868.1"/>
    </source>
</evidence>
<comment type="function">
    <text evidence="9">Specifically methylates the N3 position of the uracil ring of uridine 1498 (m3U1498) in 16S rRNA. Acts on the fully assembled 30S ribosomal subunit.</text>
</comment>
<gene>
    <name evidence="12" type="ORF">A3A87_01670</name>
</gene>
<keyword evidence="4" id="KW-0963">Cytoplasm</keyword>
<dbReference type="AlphaFoldDB" id="A0A1F6U3E3"/>
<evidence type="ECO:0000256" key="1">
    <source>
        <dbReference type="ARBA" id="ARBA00004496"/>
    </source>
</evidence>
<comment type="caution">
    <text evidence="12">The sequence shown here is derived from an EMBL/GenBank/DDBJ whole genome shotgun (WGS) entry which is preliminary data.</text>
</comment>
<proteinExistence type="inferred from homology"/>
<dbReference type="InterPro" id="IPR046886">
    <property type="entry name" value="RsmE_MTase_dom"/>
</dbReference>
<name>A0A1F6U3E3_9PROT</name>
<keyword evidence="5" id="KW-0698">rRNA processing</keyword>
<sequence length="153" mass="16245">MATQLGMTQFTPLVCERSVVKPGASHSQRWPRICLEACKQSRRLYLPVINSPATPREVAARAAQKKSTAWIAHPSTQAVSVLSAINQGSSADVTILVGPEGGFTEEEVRQTIAAGAKPITLGSAILRIETAAVMLLGVFQLDRPTTPSAGRPV</sequence>
<evidence type="ECO:0000256" key="3">
    <source>
        <dbReference type="ARBA" id="ARBA00012328"/>
    </source>
</evidence>
<dbReference type="Pfam" id="PF04452">
    <property type="entry name" value="Methyltrans_RNA"/>
    <property type="match status" value="1"/>
</dbReference>
<comment type="subcellular location">
    <subcellularLocation>
        <location evidence="1">Cytoplasm</location>
    </subcellularLocation>
</comment>
<evidence type="ECO:0000256" key="2">
    <source>
        <dbReference type="ARBA" id="ARBA00005528"/>
    </source>
</evidence>
<dbReference type="GO" id="GO:0070475">
    <property type="term" value="P:rRNA base methylation"/>
    <property type="evidence" value="ECO:0007669"/>
    <property type="project" value="TreeGrafter"/>
</dbReference>
<evidence type="ECO:0000256" key="10">
    <source>
        <dbReference type="ARBA" id="ARBA00047944"/>
    </source>
</evidence>
<dbReference type="Gene3D" id="3.40.1280.10">
    <property type="match status" value="1"/>
</dbReference>
<dbReference type="InterPro" id="IPR029026">
    <property type="entry name" value="tRNA_m1G_MTases_N"/>
</dbReference>
<evidence type="ECO:0000256" key="6">
    <source>
        <dbReference type="ARBA" id="ARBA00022603"/>
    </source>
</evidence>
<dbReference type="STRING" id="1817768.A3A87_01670"/>
<dbReference type="SUPFAM" id="SSF75217">
    <property type="entry name" value="alpha/beta knot"/>
    <property type="match status" value="1"/>
</dbReference>
<keyword evidence="7" id="KW-0808">Transferase</keyword>
<feature type="domain" description="Ribosomal RNA small subunit methyltransferase E methyltransferase" evidence="11">
    <location>
        <begin position="1"/>
        <end position="140"/>
    </location>
</feature>
<dbReference type="EC" id="2.1.1.193" evidence="3"/>
<organism evidence="12 13">
    <name type="scientific">Candidatus Muproteobacteria bacterium RIFCSPLOWO2_01_FULL_60_18</name>
    <dbReference type="NCBI Taxonomy" id="1817768"/>
    <lineage>
        <taxon>Bacteria</taxon>
        <taxon>Pseudomonadati</taxon>
        <taxon>Pseudomonadota</taxon>
        <taxon>Candidatus Muproteobacteria</taxon>
    </lineage>
</organism>
<protein>
    <recommendedName>
        <fullName evidence="3">16S rRNA (uracil(1498)-N(3))-methyltransferase</fullName>
        <ecNumber evidence="3">2.1.1.193</ecNumber>
    </recommendedName>
</protein>
<evidence type="ECO:0000256" key="9">
    <source>
        <dbReference type="ARBA" id="ARBA00025699"/>
    </source>
</evidence>
<evidence type="ECO:0000256" key="8">
    <source>
        <dbReference type="ARBA" id="ARBA00022691"/>
    </source>
</evidence>
<keyword evidence="8" id="KW-0949">S-adenosyl-L-methionine</keyword>
<evidence type="ECO:0000256" key="5">
    <source>
        <dbReference type="ARBA" id="ARBA00022552"/>
    </source>
</evidence>
<dbReference type="GO" id="GO:0005737">
    <property type="term" value="C:cytoplasm"/>
    <property type="evidence" value="ECO:0007669"/>
    <property type="project" value="UniProtKB-SubCell"/>
</dbReference>
<accession>A0A1F6U3E3</accession>
<dbReference type="PANTHER" id="PTHR30027">
    <property type="entry name" value="RIBOSOMAL RNA SMALL SUBUNIT METHYLTRANSFERASE E"/>
    <property type="match status" value="1"/>
</dbReference>
<evidence type="ECO:0000313" key="13">
    <source>
        <dbReference type="Proteomes" id="UP000179037"/>
    </source>
</evidence>
<evidence type="ECO:0000259" key="11">
    <source>
        <dbReference type="Pfam" id="PF04452"/>
    </source>
</evidence>
<dbReference type="GO" id="GO:0070042">
    <property type="term" value="F:rRNA (uridine-N3-)-methyltransferase activity"/>
    <property type="evidence" value="ECO:0007669"/>
    <property type="project" value="TreeGrafter"/>
</dbReference>
<dbReference type="Proteomes" id="UP000179037">
    <property type="component" value="Unassembled WGS sequence"/>
</dbReference>
<evidence type="ECO:0000256" key="7">
    <source>
        <dbReference type="ARBA" id="ARBA00022679"/>
    </source>
</evidence>
<dbReference type="NCBIfam" id="TIGR00046">
    <property type="entry name" value="RsmE family RNA methyltransferase"/>
    <property type="match status" value="1"/>
</dbReference>
<dbReference type="InterPro" id="IPR029028">
    <property type="entry name" value="Alpha/beta_knot_MTases"/>
</dbReference>
<reference evidence="12 13" key="1">
    <citation type="journal article" date="2016" name="Nat. Commun.">
        <title>Thousands of microbial genomes shed light on interconnected biogeochemical processes in an aquifer system.</title>
        <authorList>
            <person name="Anantharaman K."/>
            <person name="Brown C.T."/>
            <person name="Hug L.A."/>
            <person name="Sharon I."/>
            <person name="Castelle C.J."/>
            <person name="Probst A.J."/>
            <person name="Thomas B.C."/>
            <person name="Singh A."/>
            <person name="Wilkins M.J."/>
            <person name="Karaoz U."/>
            <person name="Brodie E.L."/>
            <person name="Williams K.H."/>
            <person name="Hubbard S.S."/>
            <person name="Banfield J.F."/>
        </authorList>
    </citation>
    <scope>NUCLEOTIDE SEQUENCE [LARGE SCALE GENOMIC DNA]</scope>
</reference>
<comment type="catalytic activity">
    <reaction evidence="10">
        <text>uridine(1498) in 16S rRNA + S-adenosyl-L-methionine = N(3)-methyluridine(1498) in 16S rRNA + S-adenosyl-L-homocysteine + H(+)</text>
        <dbReference type="Rhea" id="RHEA:42920"/>
        <dbReference type="Rhea" id="RHEA-COMP:10283"/>
        <dbReference type="Rhea" id="RHEA-COMP:10284"/>
        <dbReference type="ChEBI" id="CHEBI:15378"/>
        <dbReference type="ChEBI" id="CHEBI:57856"/>
        <dbReference type="ChEBI" id="CHEBI:59789"/>
        <dbReference type="ChEBI" id="CHEBI:65315"/>
        <dbReference type="ChEBI" id="CHEBI:74502"/>
        <dbReference type="EC" id="2.1.1.193"/>
    </reaction>
</comment>
<dbReference type="EMBL" id="MFTC01000031">
    <property type="protein sequence ID" value="OGI51868.1"/>
    <property type="molecule type" value="Genomic_DNA"/>
</dbReference>
<dbReference type="PANTHER" id="PTHR30027:SF3">
    <property type="entry name" value="16S RRNA (URACIL(1498)-N(3))-METHYLTRANSFERASE"/>
    <property type="match status" value="1"/>
</dbReference>
<dbReference type="CDD" id="cd18084">
    <property type="entry name" value="RsmE-like"/>
    <property type="match status" value="1"/>
</dbReference>
<keyword evidence="6" id="KW-0489">Methyltransferase</keyword>
<comment type="similarity">
    <text evidence="2">Belongs to the RNA methyltransferase RsmE family.</text>
</comment>
<dbReference type="InterPro" id="IPR006700">
    <property type="entry name" value="RsmE"/>
</dbReference>